<dbReference type="InterPro" id="IPR015943">
    <property type="entry name" value="WD40/YVTN_repeat-like_dom_sf"/>
</dbReference>
<feature type="compositionally biased region" description="Low complexity" evidence="6">
    <location>
        <begin position="1321"/>
        <end position="1346"/>
    </location>
</feature>
<dbReference type="Proteomes" id="UP001642540">
    <property type="component" value="Unassembled WGS sequence"/>
</dbReference>
<feature type="region of interest" description="Disordered" evidence="6">
    <location>
        <begin position="1399"/>
        <end position="1503"/>
    </location>
</feature>
<dbReference type="SUPFAM" id="SSF54518">
    <property type="entry name" value="Tubby C-terminal domain-like"/>
    <property type="match status" value="1"/>
</dbReference>
<reference evidence="8 9" key="1">
    <citation type="submission" date="2024-08" db="EMBL/GenBank/DDBJ databases">
        <authorList>
            <person name="Cucini C."/>
            <person name="Frati F."/>
        </authorList>
    </citation>
    <scope>NUCLEOTIDE SEQUENCE [LARGE SCALE GENOMIC DNA]</scope>
</reference>
<keyword evidence="4" id="KW-0853">WD repeat</keyword>
<evidence type="ECO:0000256" key="5">
    <source>
        <dbReference type="ARBA" id="ARBA00022737"/>
    </source>
</evidence>
<feature type="region of interest" description="Disordered" evidence="6">
    <location>
        <begin position="1304"/>
        <end position="1346"/>
    </location>
</feature>
<dbReference type="Pfam" id="PF24797">
    <property type="entry name" value="Beta-prop_WDR35_TULP_N"/>
    <property type="match status" value="1"/>
</dbReference>
<feature type="compositionally biased region" description="Polar residues" evidence="6">
    <location>
        <begin position="1306"/>
        <end position="1320"/>
    </location>
</feature>
<protein>
    <recommendedName>
        <fullName evidence="7">SOCS box domain-containing protein</fullName>
    </recommendedName>
</protein>
<dbReference type="InterPro" id="IPR056159">
    <property type="entry name" value="Beta-prop_IFT121_TULP_N"/>
</dbReference>
<feature type="compositionally biased region" description="Polar residues" evidence="6">
    <location>
        <begin position="1401"/>
        <end position="1477"/>
    </location>
</feature>
<organism evidence="8 9">
    <name type="scientific">Orchesella dallaii</name>
    <dbReference type="NCBI Taxonomy" id="48710"/>
    <lineage>
        <taxon>Eukaryota</taxon>
        <taxon>Metazoa</taxon>
        <taxon>Ecdysozoa</taxon>
        <taxon>Arthropoda</taxon>
        <taxon>Hexapoda</taxon>
        <taxon>Collembola</taxon>
        <taxon>Entomobryomorpha</taxon>
        <taxon>Entomobryoidea</taxon>
        <taxon>Orchesellidae</taxon>
        <taxon>Orchesellinae</taxon>
        <taxon>Orchesella</taxon>
    </lineage>
</organism>
<dbReference type="Pfam" id="PF01167">
    <property type="entry name" value="Tub"/>
    <property type="match status" value="1"/>
</dbReference>
<evidence type="ECO:0000256" key="6">
    <source>
        <dbReference type="SAM" id="MobiDB-lite"/>
    </source>
</evidence>
<feature type="domain" description="SOCS box" evidence="7">
    <location>
        <begin position="366"/>
        <end position="408"/>
    </location>
</feature>
<keyword evidence="5" id="KW-0677">Repeat</keyword>
<feature type="region of interest" description="Disordered" evidence="6">
    <location>
        <begin position="1517"/>
        <end position="1538"/>
    </location>
</feature>
<evidence type="ECO:0000256" key="1">
    <source>
        <dbReference type="ARBA" id="ARBA00004496"/>
    </source>
</evidence>
<feature type="compositionally biased region" description="Low complexity" evidence="6">
    <location>
        <begin position="851"/>
        <end position="875"/>
    </location>
</feature>
<dbReference type="SMART" id="SM00969">
    <property type="entry name" value="SOCS_box"/>
    <property type="match status" value="1"/>
</dbReference>
<feature type="compositionally biased region" description="Low complexity" evidence="6">
    <location>
        <begin position="1359"/>
        <end position="1370"/>
    </location>
</feature>
<feature type="compositionally biased region" description="Low complexity" evidence="6">
    <location>
        <begin position="1069"/>
        <end position="1083"/>
    </location>
</feature>
<evidence type="ECO:0000259" key="7">
    <source>
        <dbReference type="PROSITE" id="PS50225"/>
    </source>
</evidence>
<gene>
    <name evidence="8" type="ORF">ODALV1_LOCUS21176</name>
</gene>
<dbReference type="InterPro" id="IPR000007">
    <property type="entry name" value="Tubby_C"/>
</dbReference>
<dbReference type="PANTHER" id="PTHR16517">
    <property type="entry name" value="TUBBY-RELATED"/>
    <property type="match status" value="1"/>
</dbReference>
<sequence>MHIHFEKTINAQCDCTVLSMSWMGKVPDELPEDEGWKLNRTHYYQEGWLATGNVRGVLGVTYTTSHWKKNPSEVPLRVNYNLRGHRSQITLVQWNEPYQKLASCDSAGIIFVWIKFEGRWSIELINDRNTPVTHFSWSHDGRMALICYQDCFVLVGSVAGQRYWSTMLNLDATITCGIWTPDDQQVYFGTSNGQIVVMDVHGVMVSQVQLPSDSPISSMAWSCEKFKMEESEDGEATSSSNHYCNKRPFLLAVCFKTGGIYLMKSYDDVAPIYISTGMHGLQMEWSNSGEFLAVAGSRPIEVLHENGNRVKEYSNSLHVYNHQGIRIVNINIPHVLAPVTAMTWGHNDKRIFVATGKLVHVGWVSKRIASLQLLCRLTIYKAISTEACVSHLPLPLPVRTLISSLHTQTIPSPLPDMKDLRDFVVHPPSGNRRLYCTMIRHDDDATQSPGTTYTLYLEFLGGLIPILKGKRTSKIRPEFVIYDPQAIEGRSFSFSLPIGSERSGSCVGEGGCNCRCHSRHHVHFHQQSNHGSNSTDNGVSSTTFVGATCSSATVSTSSVSTNISNTSGTMGVTSVASSACKSNSCNSAANCNHQQHHCHCCHHQQQPSGNTSSSSNTSTMGSTAASLGLGLSDSSESEDVELCASPRMQRKRYRNRQRERERLLEREREREWERTRSSVHLMPEPTHPHQLVYNDVLPEAIRLAEVTSNIWGTKFKVHGTSSTLPDSLGQVTYKTSLLHLQPRQMTVLITELRDDIFLPLDGPFMHSSYMEDEEEDLSVVVGGPQSSSQQQQHLQHGALVMQNGGGGGGGGVRGDIYTGANVIYHPQGVPRGEDSPPIISTSRCYLQSAPSTNQSQQQSAHSSSNGASVASSSSNIPSLGGNCASPYRSICNTAGPSSSSGASTSSCCSSSNHLHYYASSSTSTATTKSDSIQPFDMDDQDEFPYVDLTVNADLVNFRETLRSGFNNESISVSAAAAMAGRDPIGIHNFVSNCRSSMCQVCETTGMLSTSPQTPVKVSTTTVGGGSSEISVDLSEKVIQRVKYGLTRAQIERVVDNDGNSATSMVGGVATSTPSPPRASSRSIRSPKKVSGVGTASTTTNQGISRLPASSHNHYTSSVSAEVGHLQAAVSNVSNTIPPASSLSAHQQPLQPQPVPVTAPMFVRRSMSASYLDNVDRNVVFSLDVVGNDAALNSPPKRLVLIKKRDQGNNENGNGGTSSASGGKPRLKDWGKSKSWDSCDLSGWKKASTGAGSTVSTTSMYRREVPTSCCPKCRFPSTEPIKSCVTMAEPLLHCRAKVPMTPARRNMMTNCSTSRTSQLIQNSSGNLSTSSNSSGSSNKSMSSREQMLSVDDVIEVVSDSSPAHASSAPTPQSTPPPPSTVHRRSLSLLTPLLRRREMLNAARQQQSADNTSNKNRNAGSSSQNTTNHPHSSTFIPPGSPQHQPRSSPSTPATQRRSKQSYLSSASSPFRQLFVNSPLLTRRKNKANNANNGSGTVNKGLRRRSIIDSSDDEAAIEEGNCASNNGNVSTQNQSSNQAISSTGCPACEGAPCAHCVPCTSCRDCEMFHRSLYHQKMGKKKLPYTETCPMAPRRREFLMHNKAPMWNENSQVYQLDFGGRVTQESAKNFQIEFRGKQVMQFGRIDGSAYTLDFQQPFSAVQAFAVALANVTQRLK</sequence>
<comment type="subcellular location">
    <subcellularLocation>
        <location evidence="1">Cytoplasm</location>
    </subcellularLocation>
</comment>
<evidence type="ECO:0000313" key="8">
    <source>
        <dbReference type="EMBL" id="CAL8125896.1"/>
    </source>
</evidence>
<dbReference type="InterPro" id="IPR001496">
    <property type="entry name" value="SOCS_box"/>
</dbReference>
<feature type="compositionally biased region" description="Low complexity" evidence="6">
    <location>
        <begin position="780"/>
        <end position="800"/>
    </location>
</feature>
<dbReference type="EMBL" id="CAXLJM020000069">
    <property type="protein sequence ID" value="CAL8125896.1"/>
    <property type="molecule type" value="Genomic_DNA"/>
</dbReference>
<proteinExistence type="inferred from homology"/>
<evidence type="ECO:0000256" key="2">
    <source>
        <dbReference type="ARBA" id="ARBA00007129"/>
    </source>
</evidence>
<evidence type="ECO:0000256" key="3">
    <source>
        <dbReference type="ARBA" id="ARBA00022490"/>
    </source>
</evidence>
<keyword evidence="9" id="KW-1185">Reference proteome</keyword>
<feature type="compositionally biased region" description="Polar residues" evidence="6">
    <location>
        <begin position="1519"/>
        <end position="1538"/>
    </location>
</feature>
<dbReference type="InterPro" id="IPR025659">
    <property type="entry name" value="Tubby-like_C"/>
</dbReference>
<dbReference type="PANTHER" id="PTHR16517:SF2">
    <property type="entry name" value="TUBBY-RELATED PROTEIN 4"/>
    <property type="match status" value="1"/>
</dbReference>
<dbReference type="Gene3D" id="3.20.90.10">
    <property type="entry name" value="Tubby Protein, Chain A"/>
    <property type="match status" value="1"/>
</dbReference>
<evidence type="ECO:0000313" key="9">
    <source>
        <dbReference type="Proteomes" id="UP001642540"/>
    </source>
</evidence>
<feature type="region of interest" description="Disordered" evidence="6">
    <location>
        <begin position="1058"/>
        <end position="1107"/>
    </location>
</feature>
<dbReference type="PROSITE" id="PS50225">
    <property type="entry name" value="SOCS"/>
    <property type="match status" value="1"/>
</dbReference>
<feature type="region of interest" description="Disordered" evidence="6">
    <location>
        <begin position="1359"/>
        <end position="1383"/>
    </location>
</feature>
<feature type="compositionally biased region" description="Low complexity" evidence="6">
    <location>
        <begin position="1208"/>
        <end position="1222"/>
    </location>
</feature>
<feature type="region of interest" description="Disordered" evidence="6">
    <location>
        <begin position="845"/>
        <end position="875"/>
    </location>
</feature>
<comment type="similarity">
    <text evidence="2">Belongs to the TUB family.</text>
</comment>
<keyword evidence="3" id="KW-0963">Cytoplasm</keyword>
<evidence type="ECO:0000256" key="4">
    <source>
        <dbReference type="ARBA" id="ARBA00022574"/>
    </source>
</evidence>
<feature type="region of interest" description="Disordered" evidence="6">
    <location>
        <begin position="1204"/>
        <end position="1233"/>
    </location>
</feature>
<comment type="caution">
    <text evidence="8">The sequence shown here is derived from an EMBL/GenBank/DDBJ whole genome shotgun (WGS) entry which is preliminary data.</text>
</comment>
<feature type="compositionally biased region" description="Polar residues" evidence="6">
    <location>
        <begin position="1093"/>
        <end position="1107"/>
    </location>
</feature>
<feature type="region of interest" description="Disordered" evidence="6">
    <location>
        <begin position="780"/>
        <end position="812"/>
    </location>
</feature>
<dbReference type="Gene3D" id="2.130.10.10">
    <property type="entry name" value="YVTN repeat-like/Quinoprotein amine dehydrogenase"/>
    <property type="match status" value="1"/>
</dbReference>
<dbReference type="InterPro" id="IPR036322">
    <property type="entry name" value="WD40_repeat_dom_sf"/>
</dbReference>
<feature type="compositionally biased region" description="Gly residues" evidence="6">
    <location>
        <begin position="803"/>
        <end position="812"/>
    </location>
</feature>
<dbReference type="SUPFAM" id="SSF50978">
    <property type="entry name" value="WD40 repeat-like"/>
    <property type="match status" value="1"/>
</dbReference>
<name>A0ABP1RFQ6_9HEXA</name>
<feature type="region of interest" description="Disordered" evidence="6">
    <location>
        <begin position="609"/>
        <end position="632"/>
    </location>
</feature>
<accession>A0ABP1RFQ6</accession>